<dbReference type="InterPro" id="IPR047640">
    <property type="entry name" value="RpiR-like"/>
</dbReference>
<dbReference type="SUPFAM" id="SSF46689">
    <property type="entry name" value="Homeodomain-like"/>
    <property type="match status" value="1"/>
</dbReference>
<gene>
    <name evidence="6" type="ORF">LCGC14_0352240</name>
</gene>
<evidence type="ECO:0000256" key="1">
    <source>
        <dbReference type="ARBA" id="ARBA00023015"/>
    </source>
</evidence>
<dbReference type="GO" id="GO:0097367">
    <property type="term" value="F:carbohydrate derivative binding"/>
    <property type="evidence" value="ECO:0007669"/>
    <property type="project" value="InterPro"/>
</dbReference>
<evidence type="ECO:0000259" key="4">
    <source>
        <dbReference type="PROSITE" id="PS51071"/>
    </source>
</evidence>
<dbReference type="InterPro" id="IPR009057">
    <property type="entry name" value="Homeodomain-like_sf"/>
</dbReference>
<keyword evidence="2" id="KW-0238">DNA-binding</keyword>
<comment type="caution">
    <text evidence="6">The sequence shown here is derived from an EMBL/GenBank/DDBJ whole genome shotgun (WGS) entry which is preliminary data.</text>
</comment>
<dbReference type="SUPFAM" id="SSF53697">
    <property type="entry name" value="SIS domain"/>
    <property type="match status" value="1"/>
</dbReference>
<dbReference type="AlphaFoldDB" id="A0A0F9TG14"/>
<keyword evidence="3" id="KW-0804">Transcription</keyword>
<dbReference type="PANTHER" id="PTHR30514">
    <property type="entry name" value="GLUCOKINASE"/>
    <property type="match status" value="1"/>
</dbReference>
<feature type="domain" description="SIS" evidence="5">
    <location>
        <begin position="130"/>
        <end position="279"/>
    </location>
</feature>
<dbReference type="PROSITE" id="PS51464">
    <property type="entry name" value="SIS"/>
    <property type="match status" value="1"/>
</dbReference>
<evidence type="ECO:0008006" key="7">
    <source>
        <dbReference type="Google" id="ProtNLM"/>
    </source>
</evidence>
<name>A0A0F9TG14_9ZZZZ</name>
<dbReference type="InterPro" id="IPR046348">
    <property type="entry name" value="SIS_dom_sf"/>
</dbReference>
<evidence type="ECO:0000256" key="3">
    <source>
        <dbReference type="ARBA" id="ARBA00023163"/>
    </source>
</evidence>
<proteinExistence type="predicted"/>
<reference evidence="6" key="1">
    <citation type="journal article" date="2015" name="Nature">
        <title>Complex archaea that bridge the gap between prokaryotes and eukaryotes.</title>
        <authorList>
            <person name="Spang A."/>
            <person name="Saw J.H."/>
            <person name="Jorgensen S.L."/>
            <person name="Zaremba-Niedzwiedzka K."/>
            <person name="Martijn J."/>
            <person name="Lind A.E."/>
            <person name="van Eijk R."/>
            <person name="Schleper C."/>
            <person name="Guy L."/>
            <person name="Ettema T.J."/>
        </authorList>
    </citation>
    <scope>NUCLEOTIDE SEQUENCE</scope>
</reference>
<feature type="domain" description="HTH rpiR-type" evidence="4">
    <location>
        <begin position="4"/>
        <end position="80"/>
    </location>
</feature>
<dbReference type="InterPro" id="IPR035472">
    <property type="entry name" value="RpiR-like_SIS"/>
</dbReference>
<dbReference type="InterPro" id="IPR000281">
    <property type="entry name" value="HTH_RpiR"/>
</dbReference>
<dbReference type="PROSITE" id="PS51071">
    <property type="entry name" value="HTH_RPIR"/>
    <property type="match status" value="1"/>
</dbReference>
<dbReference type="Gene3D" id="3.40.50.10490">
    <property type="entry name" value="Glucose-6-phosphate isomerase like protein, domain 1"/>
    <property type="match status" value="1"/>
</dbReference>
<protein>
    <recommendedName>
        <fullName evidence="7">SIS domain-containing protein</fullName>
    </recommendedName>
</protein>
<dbReference type="Pfam" id="PF01418">
    <property type="entry name" value="HTH_6"/>
    <property type="match status" value="1"/>
</dbReference>
<dbReference type="Gene3D" id="1.10.10.10">
    <property type="entry name" value="Winged helix-like DNA-binding domain superfamily/Winged helix DNA-binding domain"/>
    <property type="match status" value="1"/>
</dbReference>
<evidence type="ECO:0000256" key="2">
    <source>
        <dbReference type="ARBA" id="ARBA00023125"/>
    </source>
</evidence>
<dbReference type="InterPro" id="IPR001347">
    <property type="entry name" value="SIS_dom"/>
</dbReference>
<keyword evidence="1" id="KW-0805">Transcription regulation</keyword>
<dbReference type="GO" id="GO:0003700">
    <property type="term" value="F:DNA-binding transcription factor activity"/>
    <property type="evidence" value="ECO:0007669"/>
    <property type="project" value="InterPro"/>
</dbReference>
<dbReference type="EMBL" id="LAZR01000266">
    <property type="protein sequence ID" value="KKN78224.1"/>
    <property type="molecule type" value="Genomic_DNA"/>
</dbReference>
<sequence length="296" mass="31492">MDQGPLTEEIVKAFGTMSGQLQTAARYVLDCPRDVALLSMREQAKQAGVQPATMTRLAKHLGMDGFDDLRELYAAAVRDGHLGFAGKAGAQVADQKLRGDKALAAEMLTSIGRQIEELRSPDNLERVAAAAKVLAAARRVYCLGLRSSHAVAWHFHYVLTLIGERSIQLDGIAGTGADALATATAEDVLLVTSVQPYTRQTVELAEHAARRGVKIVAITDSAVAPLAQTATCAIVVPTSSPSFFHTMAPAFVIAEILAAIMAGHDDDAALAGLRRTDEHLASLNIHLNPKQAKRPS</sequence>
<dbReference type="PANTHER" id="PTHR30514:SF18">
    <property type="entry name" value="RPIR-FAMILY TRANSCRIPTIONAL REGULATOR"/>
    <property type="match status" value="1"/>
</dbReference>
<organism evidence="6">
    <name type="scientific">marine sediment metagenome</name>
    <dbReference type="NCBI Taxonomy" id="412755"/>
    <lineage>
        <taxon>unclassified sequences</taxon>
        <taxon>metagenomes</taxon>
        <taxon>ecological metagenomes</taxon>
    </lineage>
</organism>
<accession>A0A0F9TG14</accession>
<dbReference type="GO" id="GO:1901135">
    <property type="term" value="P:carbohydrate derivative metabolic process"/>
    <property type="evidence" value="ECO:0007669"/>
    <property type="project" value="InterPro"/>
</dbReference>
<dbReference type="CDD" id="cd05013">
    <property type="entry name" value="SIS_RpiR"/>
    <property type="match status" value="1"/>
</dbReference>
<dbReference type="InterPro" id="IPR036388">
    <property type="entry name" value="WH-like_DNA-bd_sf"/>
</dbReference>
<dbReference type="Pfam" id="PF01380">
    <property type="entry name" value="SIS"/>
    <property type="match status" value="1"/>
</dbReference>
<evidence type="ECO:0000259" key="5">
    <source>
        <dbReference type="PROSITE" id="PS51464"/>
    </source>
</evidence>
<evidence type="ECO:0000313" key="6">
    <source>
        <dbReference type="EMBL" id="KKN78224.1"/>
    </source>
</evidence>
<dbReference type="GO" id="GO:0003677">
    <property type="term" value="F:DNA binding"/>
    <property type="evidence" value="ECO:0007669"/>
    <property type="project" value="UniProtKB-KW"/>
</dbReference>